<sequence>MVLKKPNGFEENQMEAKKPDIDKEDEEDNDKDNDIKKKDKKKKFQKPTVEEIQKYCCERKNNISAQQFYDYYESNGWKIGKNAMKDWQATIRTWEQRNKSSTKKSAIEEWLNE</sequence>
<evidence type="ECO:0000256" key="1">
    <source>
        <dbReference type="SAM" id="MobiDB-lite"/>
    </source>
</evidence>
<evidence type="ECO:0000313" key="2">
    <source>
        <dbReference type="EMBL" id="DAF60484.1"/>
    </source>
</evidence>
<proteinExistence type="predicted"/>
<dbReference type="EMBL" id="BK032789">
    <property type="protein sequence ID" value="DAF60484.1"/>
    <property type="molecule type" value="Genomic_DNA"/>
</dbReference>
<reference evidence="2" key="1">
    <citation type="journal article" date="2021" name="Proc. Natl. Acad. Sci. U.S.A.">
        <title>A Catalog of Tens of Thousands of Viruses from Human Metagenomes Reveals Hidden Associations with Chronic Diseases.</title>
        <authorList>
            <person name="Tisza M.J."/>
            <person name="Buck C.B."/>
        </authorList>
    </citation>
    <scope>NUCLEOTIDE SEQUENCE</scope>
    <source>
        <strain evidence="2">CtLq07</strain>
    </source>
</reference>
<feature type="region of interest" description="Disordered" evidence="1">
    <location>
        <begin position="1"/>
        <end position="45"/>
    </location>
</feature>
<feature type="compositionally biased region" description="Acidic residues" evidence="1">
    <location>
        <begin position="22"/>
        <end position="31"/>
    </location>
</feature>
<protein>
    <submittedName>
        <fullName evidence="2">Uncharacterized protein</fullName>
    </submittedName>
</protein>
<accession>A0A8S5TAZ1</accession>
<name>A0A8S5TAZ1_9CAUD</name>
<organism evidence="2">
    <name type="scientific">Myoviridae sp. ctLq07</name>
    <dbReference type="NCBI Taxonomy" id="2827681"/>
    <lineage>
        <taxon>Viruses</taxon>
        <taxon>Duplodnaviria</taxon>
        <taxon>Heunggongvirae</taxon>
        <taxon>Uroviricota</taxon>
        <taxon>Caudoviricetes</taxon>
    </lineage>
</organism>